<keyword evidence="2" id="KW-0813">Transport</keyword>
<dbReference type="SUPFAM" id="SSF89392">
    <property type="entry name" value="Prokaryotic lipoproteins and lipoprotein localization factors"/>
    <property type="match status" value="1"/>
</dbReference>
<proteinExistence type="predicted"/>
<evidence type="ECO:0000256" key="3">
    <source>
        <dbReference type="ARBA" id="ARBA00022729"/>
    </source>
</evidence>
<evidence type="ECO:0000256" key="4">
    <source>
        <dbReference type="ARBA" id="ARBA00022927"/>
    </source>
</evidence>
<name>A0A420XGJ7_9PAST</name>
<comment type="caution">
    <text evidence="5">The sequence shown here is derived from an EMBL/GenBank/DDBJ whole genome shotgun (WGS) entry which is preliminary data.</text>
</comment>
<keyword evidence="3" id="KW-0732">Signal</keyword>
<dbReference type="InterPro" id="IPR029046">
    <property type="entry name" value="LolA/LolB/LppX"/>
</dbReference>
<evidence type="ECO:0000313" key="6">
    <source>
        <dbReference type="Proteomes" id="UP000280099"/>
    </source>
</evidence>
<dbReference type="OrthoDB" id="7025041at2"/>
<dbReference type="Gene3D" id="2.50.20.10">
    <property type="entry name" value="Lipoprotein localisation LolA/LolB/LppX"/>
    <property type="match status" value="1"/>
</dbReference>
<dbReference type="InterPro" id="IPR004564">
    <property type="entry name" value="OM_lipoprot_carrier_LolA-like"/>
</dbReference>
<keyword evidence="5" id="KW-0449">Lipoprotein</keyword>
<evidence type="ECO:0000256" key="1">
    <source>
        <dbReference type="ARBA" id="ARBA00011245"/>
    </source>
</evidence>
<reference evidence="5 6" key="1">
    <citation type="submission" date="2018-10" db="EMBL/GenBank/DDBJ databases">
        <title>Genomic Encyclopedia of Type Strains, Phase IV (KMG-IV): sequencing the most valuable type-strain genomes for metagenomic binning, comparative biology and taxonomic classification.</title>
        <authorList>
            <person name="Goeker M."/>
        </authorList>
    </citation>
    <scope>NUCLEOTIDE SEQUENCE [LARGE SCALE GENOMIC DNA]</scope>
    <source>
        <strain evidence="5 6">DSM 23800</strain>
    </source>
</reference>
<keyword evidence="6" id="KW-1185">Reference proteome</keyword>
<dbReference type="GO" id="GO:0015031">
    <property type="term" value="P:protein transport"/>
    <property type="evidence" value="ECO:0007669"/>
    <property type="project" value="UniProtKB-KW"/>
</dbReference>
<gene>
    <name evidence="5" type="ORF">DES31_1133</name>
</gene>
<sequence>MKKYIISLVLFLFSSLSFGFSQGELFELLQKPNNTQGNFTQSRFLKALNNPIIISGEFSLIKNQGLLWHTQKPFENYLRVSKSGINQWNGKSWVENNKLGENEQVSLFLGLLSGNTDALANQFQLSLQGSDTQWQLTLTPESLLMKQIFTEIVLNGDQVVKQIELKEKQGDRTLIQFKDIKLNAPVSAFAQKALQP</sequence>
<protein>
    <submittedName>
        <fullName evidence="5">Outer membrane lipoprotein-sorting protein</fullName>
    </submittedName>
</protein>
<dbReference type="EMBL" id="RBJC01000006">
    <property type="protein sequence ID" value="RKR71784.1"/>
    <property type="molecule type" value="Genomic_DNA"/>
</dbReference>
<dbReference type="Proteomes" id="UP000280099">
    <property type="component" value="Unassembled WGS sequence"/>
</dbReference>
<accession>A0A420XGJ7</accession>
<dbReference type="RefSeq" id="WP_121122918.1">
    <property type="nucleotide sequence ID" value="NZ_CP016604.1"/>
</dbReference>
<dbReference type="Pfam" id="PF03548">
    <property type="entry name" value="LolA"/>
    <property type="match status" value="1"/>
</dbReference>
<evidence type="ECO:0000256" key="2">
    <source>
        <dbReference type="ARBA" id="ARBA00022448"/>
    </source>
</evidence>
<dbReference type="CDD" id="cd16325">
    <property type="entry name" value="LolA"/>
    <property type="match status" value="1"/>
</dbReference>
<dbReference type="AlphaFoldDB" id="A0A420XGJ7"/>
<comment type="subunit">
    <text evidence="1">Monomer.</text>
</comment>
<evidence type="ECO:0000313" key="5">
    <source>
        <dbReference type="EMBL" id="RKR71784.1"/>
    </source>
</evidence>
<organism evidence="5 6">
    <name type="scientific">Otariodibacter oris</name>
    <dbReference type="NCBI Taxonomy" id="1032623"/>
    <lineage>
        <taxon>Bacteria</taxon>
        <taxon>Pseudomonadati</taxon>
        <taxon>Pseudomonadota</taxon>
        <taxon>Gammaproteobacteria</taxon>
        <taxon>Pasteurellales</taxon>
        <taxon>Pasteurellaceae</taxon>
        <taxon>Otariodibacter</taxon>
    </lineage>
</organism>
<keyword evidence="4" id="KW-0653">Protein transport</keyword>